<protein>
    <recommendedName>
        <fullName evidence="7">DUF659 domain-containing protein</fullName>
    </recommendedName>
</protein>
<evidence type="ECO:0000256" key="5">
    <source>
        <dbReference type="ARBA" id="ARBA00023242"/>
    </source>
</evidence>
<dbReference type="SUPFAM" id="SSF53098">
    <property type="entry name" value="Ribonuclease H-like"/>
    <property type="match status" value="1"/>
</dbReference>
<dbReference type="OrthoDB" id="6623188at2759"/>
<dbReference type="InterPro" id="IPR052035">
    <property type="entry name" value="ZnF_BED_domain_contain"/>
</dbReference>
<evidence type="ECO:0000313" key="6">
    <source>
        <dbReference type="EMBL" id="MBY72698.1"/>
    </source>
</evidence>
<dbReference type="GO" id="GO:0008270">
    <property type="term" value="F:zinc ion binding"/>
    <property type="evidence" value="ECO:0007669"/>
    <property type="project" value="UniProtKB-KW"/>
</dbReference>
<keyword evidence="4" id="KW-0862">Zinc</keyword>
<evidence type="ECO:0000256" key="4">
    <source>
        <dbReference type="ARBA" id="ARBA00022833"/>
    </source>
</evidence>
<keyword evidence="5" id="KW-0539">Nucleus</keyword>
<dbReference type="PANTHER" id="PTHR46481:SF10">
    <property type="entry name" value="ZINC FINGER BED DOMAIN-CONTAINING PROTEIN 39"/>
    <property type="match status" value="1"/>
</dbReference>
<comment type="subcellular location">
    <subcellularLocation>
        <location evidence="1">Nucleus</location>
    </subcellularLocation>
</comment>
<proteinExistence type="predicted"/>
<dbReference type="AlphaFoldDB" id="A0A2S2Q4P1"/>
<dbReference type="EMBL" id="GGMS01003495">
    <property type="protein sequence ID" value="MBY72698.1"/>
    <property type="molecule type" value="Transcribed_RNA"/>
</dbReference>
<sequence length="141" mass="15977">MNLHFLSFQPKGDVLREPSNHLVSEWGIEKNNVVAVTTNSGAYIKNAVIDEFGEKRHIACLAHTINLIVEKCISKTQDENATTNVKSGGVPQLLHKIRCIVKYLKKSIKACDELKRVQKSEGMFKGKYRKLILDLPTRWNS</sequence>
<dbReference type="InterPro" id="IPR012337">
    <property type="entry name" value="RNaseH-like_sf"/>
</dbReference>
<reference evidence="6" key="1">
    <citation type="submission" date="2018-04" db="EMBL/GenBank/DDBJ databases">
        <title>Transcriptome assembly of Sipha flava.</title>
        <authorList>
            <person name="Scully E.D."/>
            <person name="Geib S.M."/>
            <person name="Palmer N.A."/>
            <person name="Koch K."/>
            <person name="Bradshaw J."/>
            <person name="Heng-Moss T."/>
            <person name="Sarath G."/>
        </authorList>
    </citation>
    <scope>NUCLEOTIDE SEQUENCE</scope>
</reference>
<name>A0A2S2Q4P1_9HEMI</name>
<dbReference type="PANTHER" id="PTHR46481">
    <property type="entry name" value="ZINC FINGER BED DOMAIN-CONTAINING PROTEIN 4"/>
    <property type="match status" value="1"/>
</dbReference>
<evidence type="ECO:0000256" key="3">
    <source>
        <dbReference type="ARBA" id="ARBA00022771"/>
    </source>
</evidence>
<keyword evidence="2" id="KW-0479">Metal-binding</keyword>
<evidence type="ECO:0000256" key="1">
    <source>
        <dbReference type="ARBA" id="ARBA00004123"/>
    </source>
</evidence>
<evidence type="ECO:0000256" key="2">
    <source>
        <dbReference type="ARBA" id="ARBA00022723"/>
    </source>
</evidence>
<organism evidence="6">
    <name type="scientific">Sipha flava</name>
    <name type="common">yellow sugarcane aphid</name>
    <dbReference type="NCBI Taxonomy" id="143950"/>
    <lineage>
        <taxon>Eukaryota</taxon>
        <taxon>Metazoa</taxon>
        <taxon>Ecdysozoa</taxon>
        <taxon>Arthropoda</taxon>
        <taxon>Hexapoda</taxon>
        <taxon>Insecta</taxon>
        <taxon>Pterygota</taxon>
        <taxon>Neoptera</taxon>
        <taxon>Paraneoptera</taxon>
        <taxon>Hemiptera</taxon>
        <taxon>Sternorrhyncha</taxon>
        <taxon>Aphidomorpha</taxon>
        <taxon>Aphidoidea</taxon>
        <taxon>Aphididae</taxon>
        <taxon>Sipha</taxon>
    </lineage>
</organism>
<accession>A0A2S2Q4P1</accession>
<dbReference type="GO" id="GO:0005634">
    <property type="term" value="C:nucleus"/>
    <property type="evidence" value="ECO:0007669"/>
    <property type="project" value="UniProtKB-SubCell"/>
</dbReference>
<gene>
    <name evidence="6" type="ORF">g.132868</name>
</gene>
<evidence type="ECO:0008006" key="7">
    <source>
        <dbReference type="Google" id="ProtNLM"/>
    </source>
</evidence>
<keyword evidence="3" id="KW-0863">Zinc-finger</keyword>